<dbReference type="GO" id="GO:0031146">
    <property type="term" value="P:SCF-dependent proteasomal ubiquitin-dependent protein catabolic process"/>
    <property type="evidence" value="ECO:0007669"/>
    <property type="project" value="TreeGrafter"/>
</dbReference>
<gene>
    <name evidence="1" type="ORF">ZHAS_00011272</name>
</gene>
<dbReference type="STRING" id="74873.A0A084VZS6"/>
<organism evidence="1">
    <name type="scientific">Anopheles sinensis</name>
    <name type="common">Mosquito</name>
    <dbReference type="NCBI Taxonomy" id="74873"/>
    <lineage>
        <taxon>Eukaryota</taxon>
        <taxon>Metazoa</taxon>
        <taxon>Ecdysozoa</taxon>
        <taxon>Arthropoda</taxon>
        <taxon>Hexapoda</taxon>
        <taxon>Insecta</taxon>
        <taxon>Pterygota</taxon>
        <taxon>Neoptera</taxon>
        <taxon>Endopterygota</taxon>
        <taxon>Diptera</taxon>
        <taxon>Nematocera</taxon>
        <taxon>Culicoidea</taxon>
        <taxon>Culicidae</taxon>
        <taxon>Anophelinae</taxon>
        <taxon>Anopheles</taxon>
    </lineage>
</organism>
<proteinExistence type="predicted"/>
<name>A0A084VZS6_ANOSI</name>
<dbReference type="GO" id="GO:0019005">
    <property type="term" value="C:SCF ubiquitin ligase complex"/>
    <property type="evidence" value="ECO:0007669"/>
    <property type="project" value="TreeGrafter"/>
</dbReference>
<dbReference type="InterPro" id="IPR015943">
    <property type="entry name" value="WD40/YVTN_repeat-like_dom_sf"/>
</dbReference>
<dbReference type="Proteomes" id="UP000030765">
    <property type="component" value="Unassembled WGS sequence"/>
</dbReference>
<evidence type="ECO:0000313" key="2">
    <source>
        <dbReference type="EnsemblMetazoa" id="ASIC011272-PA"/>
    </source>
</evidence>
<dbReference type="InterPro" id="IPR036322">
    <property type="entry name" value="WD40_repeat_dom_sf"/>
</dbReference>
<keyword evidence="3" id="KW-1185">Reference proteome</keyword>
<dbReference type="EMBL" id="KE525256">
    <property type="protein sequence ID" value="KFB43470.1"/>
    <property type="molecule type" value="Genomic_DNA"/>
</dbReference>
<evidence type="ECO:0000313" key="1">
    <source>
        <dbReference type="EMBL" id="KFB43470.1"/>
    </source>
</evidence>
<dbReference type="OrthoDB" id="435188at2759"/>
<dbReference type="VEuPathDB" id="VectorBase:ASIS014838"/>
<evidence type="ECO:0000313" key="3">
    <source>
        <dbReference type="Proteomes" id="UP000030765"/>
    </source>
</evidence>
<dbReference type="Gene3D" id="2.130.10.10">
    <property type="entry name" value="YVTN repeat-like/Quinoprotein amine dehydrogenase"/>
    <property type="match status" value="1"/>
</dbReference>
<dbReference type="AlphaFoldDB" id="A0A084VZS6"/>
<dbReference type="EMBL" id="ATLV01018955">
    <property type="status" value="NOT_ANNOTATED_CDS"/>
    <property type="molecule type" value="Genomic_DNA"/>
</dbReference>
<reference evidence="2" key="2">
    <citation type="submission" date="2020-05" db="UniProtKB">
        <authorList>
            <consortium name="EnsemblMetazoa"/>
        </authorList>
    </citation>
    <scope>IDENTIFICATION</scope>
</reference>
<dbReference type="EnsemblMetazoa" id="ASIC011272-RA">
    <property type="protein sequence ID" value="ASIC011272-PA"/>
    <property type="gene ID" value="ASIC011272"/>
</dbReference>
<reference evidence="1 3" key="1">
    <citation type="journal article" date="2014" name="BMC Genomics">
        <title>Genome sequence of Anopheles sinensis provides insight into genetics basis of mosquito competence for malaria parasites.</title>
        <authorList>
            <person name="Zhou D."/>
            <person name="Zhang D."/>
            <person name="Ding G."/>
            <person name="Shi L."/>
            <person name="Hou Q."/>
            <person name="Ye Y."/>
            <person name="Xu Y."/>
            <person name="Zhou H."/>
            <person name="Xiong C."/>
            <person name="Li S."/>
            <person name="Yu J."/>
            <person name="Hong S."/>
            <person name="Yu X."/>
            <person name="Zou P."/>
            <person name="Chen C."/>
            <person name="Chang X."/>
            <person name="Wang W."/>
            <person name="Lv Y."/>
            <person name="Sun Y."/>
            <person name="Ma L."/>
            <person name="Shen B."/>
            <person name="Zhu C."/>
        </authorList>
    </citation>
    <scope>NUCLEOTIDE SEQUENCE [LARGE SCALE GENOMIC DNA]</scope>
</reference>
<dbReference type="PANTHER" id="PTHR14381">
    <property type="entry name" value="DACTYLIN"/>
    <property type="match status" value="1"/>
</dbReference>
<protein>
    <submittedName>
        <fullName evidence="1">AGAP004756-PA-like protein</fullName>
    </submittedName>
</protein>
<accession>A0A084VZS6</accession>
<dbReference type="SUPFAM" id="SSF50978">
    <property type="entry name" value="WD40 repeat-like"/>
    <property type="match status" value="1"/>
</dbReference>
<dbReference type="VEuPathDB" id="VectorBase:ASIC011272"/>
<dbReference type="InterPro" id="IPR052301">
    <property type="entry name" value="SCF_F-box/WD-repeat"/>
</dbReference>
<sequence>MAIDKDWLYMTHGGRLQAHRRTKDRYLVDTRSSWMIGNVRDSDISSLARENSSFFAGRMDGNVVVYDRLTQHHVIQRISDDIITAVDVHENVYAVTTKNQCTYILSRSKEELDILDDGEGPLLQLNYSYAEPYETIKLNSNRLAAGKFHSSKYEALQLIDLCSCTITKLNSKSVAVYDVLWKDENCILSGNFDTTLRLVDTRTGNDEACWSDPYNASIYCLNYNGSYAVHCDWAIAKDYAAM</sequence>
<dbReference type="PANTHER" id="PTHR14381:SF1">
    <property type="entry name" value="F-BOX_WD REPEAT-CONTAINING PROTEIN 4"/>
    <property type="match status" value="1"/>
</dbReference>